<reference evidence="2" key="1">
    <citation type="submission" date="2016-12" db="EMBL/GenBank/DDBJ databases">
        <authorList>
            <person name="Meng X."/>
        </authorList>
    </citation>
    <scope>NUCLEOTIDE SEQUENCE [LARGE SCALE GENOMIC DNA]</scope>
    <source>
        <strain evidence="2">DSM 19116</strain>
    </source>
</reference>
<name>A0A1Q5PZR4_9ACTO</name>
<protein>
    <submittedName>
        <fullName evidence="1">Uncharacterized protein</fullName>
    </submittedName>
</protein>
<evidence type="ECO:0000313" key="1">
    <source>
        <dbReference type="EMBL" id="OKL52919.1"/>
    </source>
</evidence>
<gene>
    <name evidence="1" type="ORF">BSZ39_12320</name>
</gene>
<dbReference type="Proteomes" id="UP000185628">
    <property type="component" value="Unassembled WGS sequence"/>
</dbReference>
<proteinExistence type="predicted"/>
<evidence type="ECO:0000313" key="2">
    <source>
        <dbReference type="Proteomes" id="UP000185628"/>
    </source>
</evidence>
<keyword evidence="2" id="KW-1185">Reference proteome</keyword>
<dbReference type="AlphaFoldDB" id="A0A1Q5PZR4"/>
<organism evidence="1 2">
    <name type="scientific">Bowdeniella nasicola</name>
    <dbReference type="NCBI Taxonomy" id="208480"/>
    <lineage>
        <taxon>Bacteria</taxon>
        <taxon>Bacillati</taxon>
        <taxon>Actinomycetota</taxon>
        <taxon>Actinomycetes</taxon>
        <taxon>Actinomycetales</taxon>
        <taxon>Actinomycetaceae</taxon>
        <taxon>Bowdeniella</taxon>
    </lineage>
</organism>
<accession>A0A1Q5PZR4</accession>
<comment type="caution">
    <text evidence="1">The sequence shown here is derived from an EMBL/GenBank/DDBJ whole genome shotgun (WGS) entry which is preliminary data.</text>
</comment>
<sequence>MLDLATRGFLRISEVQRDGAGDPDDWAITLISTPTPPEQEFERRTLVSLNLHTMVFDGEKPCA</sequence>
<dbReference type="EMBL" id="MQVR01000123">
    <property type="protein sequence ID" value="OKL52919.1"/>
    <property type="molecule type" value="Genomic_DNA"/>
</dbReference>